<gene>
    <name evidence="3" type="ORF">PQG45_11080</name>
</gene>
<dbReference type="Gene3D" id="1.10.390.10">
    <property type="entry name" value="Neutral Protease Domain 2"/>
    <property type="match status" value="1"/>
</dbReference>
<name>A0ABU3TUL5_9BACT</name>
<feature type="domain" description="Aminopeptidase N-like N-terminal" evidence="2">
    <location>
        <begin position="40"/>
        <end position="208"/>
    </location>
</feature>
<dbReference type="EC" id="3.4.11.-" evidence="3"/>
<dbReference type="Gene3D" id="2.60.40.1730">
    <property type="entry name" value="tricorn interacting facor f3 domain"/>
    <property type="match status" value="1"/>
</dbReference>
<accession>A0ABU3TUL5</accession>
<dbReference type="InterPro" id="IPR050344">
    <property type="entry name" value="Peptidase_M1_aminopeptidases"/>
</dbReference>
<dbReference type="Pfam" id="PF01433">
    <property type="entry name" value="Peptidase_M1"/>
    <property type="match status" value="1"/>
</dbReference>
<dbReference type="InterPro" id="IPR014782">
    <property type="entry name" value="Peptidase_M1_dom"/>
</dbReference>
<dbReference type="InterPro" id="IPR027268">
    <property type="entry name" value="Peptidase_M4/M1_CTD_sf"/>
</dbReference>
<dbReference type="InterPro" id="IPR045357">
    <property type="entry name" value="Aminopeptidase_N-like_N"/>
</dbReference>
<dbReference type="PANTHER" id="PTHR11533">
    <property type="entry name" value="PROTEASE M1 ZINC METALLOPROTEASE"/>
    <property type="match status" value="1"/>
</dbReference>
<evidence type="ECO:0000259" key="2">
    <source>
        <dbReference type="Pfam" id="PF17900"/>
    </source>
</evidence>
<keyword evidence="3" id="KW-0378">Hydrolase</keyword>
<keyword evidence="3" id="KW-0031">Aminopeptidase</keyword>
<sequence>MPKKILLILLFPFGLFGQKFSHADSLRGTLSPARACFDVLHYDLHVAVDPAEKSIAGTNSIRFITTQKTKEIQLDLFANLVIDEIRWSNKKVNFRRDGNAIFIQAGKLIPAKQVQTVWVKYHGQPRPAVKPPWDGGFSWTKDPKGNPWVTVSCEGLGASVWWPCKDHPSDEPTSMDIHIEGPKGLVSVSNGNLVEKISKPTTDEYHWRVSYPINLYNVSINMADYAHWSKTMKQRNGQALNLDYYVLRENENVAKKHFEQSEEMLRIFEKYFGPYPFPKDGYALVETDYWGMEHQSAVAYGNHYKNNKFGFDFIIIHESAHEWFGNSISCSDHADLWIHEAMGTYAEAIYVEEKFGKARAQEYLNGQKRNIRYAFPIAGPYQVNYQHPDSDMYFKGTWMFHTLRNIIHDDALWFKTMREFCLAFYHKNTNTQEVVEYWSKRLNKPIKDLMLIYLYQVKNPNLQYSILKTSNSWTLRYRWSNLNDAISFPLTLKTGEKIQPNSIWQEIQLDHAPELDEESYLFDKELLK</sequence>
<proteinExistence type="predicted"/>
<dbReference type="InterPro" id="IPR042097">
    <property type="entry name" value="Aminopeptidase_N-like_N_sf"/>
</dbReference>
<dbReference type="SUPFAM" id="SSF55486">
    <property type="entry name" value="Metalloproteases ('zincins'), catalytic domain"/>
    <property type="match status" value="1"/>
</dbReference>
<dbReference type="PANTHER" id="PTHR11533:SF174">
    <property type="entry name" value="PUROMYCIN-SENSITIVE AMINOPEPTIDASE-RELATED"/>
    <property type="match status" value="1"/>
</dbReference>
<evidence type="ECO:0000313" key="4">
    <source>
        <dbReference type="Proteomes" id="UP001249959"/>
    </source>
</evidence>
<comment type="caution">
    <text evidence="3">The sequence shown here is derived from an EMBL/GenBank/DDBJ whole genome shotgun (WGS) entry which is preliminary data.</text>
</comment>
<protein>
    <submittedName>
        <fullName evidence="3">M1 family metallopeptidase</fullName>
        <ecNumber evidence="3">3.4.11.-</ecNumber>
    </submittedName>
</protein>
<dbReference type="RefSeq" id="WP_316070865.1">
    <property type="nucleotide sequence ID" value="NZ_JAVNWW010000007.1"/>
</dbReference>
<organism evidence="3 4">
    <name type="scientific">Aquirufa regiilacus</name>
    <dbReference type="NCBI Taxonomy" id="3024868"/>
    <lineage>
        <taxon>Bacteria</taxon>
        <taxon>Pseudomonadati</taxon>
        <taxon>Bacteroidota</taxon>
        <taxon>Cytophagia</taxon>
        <taxon>Cytophagales</taxon>
        <taxon>Flectobacillaceae</taxon>
        <taxon>Aquirufa</taxon>
    </lineage>
</organism>
<keyword evidence="3" id="KW-0645">Protease</keyword>
<evidence type="ECO:0000259" key="1">
    <source>
        <dbReference type="Pfam" id="PF01433"/>
    </source>
</evidence>
<feature type="domain" description="Peptidase M1 membrane alanine aminopeptidase" evidence="1">
    <location>
        <begin position="258"/>
        <end position="450"/>
    </location>
</feature>
<evidence type="ECO:0000313" key="3">
    <source>
        <dbReference type="EMBL" id="MDU0809572.1"/>
    </source>
</evidence>
<dbReference type="CDD" id="cd09603">
    <property type="entry name" value="M1_APN_like"/>
    <property type="match status" value="1"/>
</dbReference>
<dbReference type="Pfam" id="PF17900">
    <property type="entry name" value="Peptidase_M1_N"/>
    <property type="match status" value="1"/>
</dbReference>
<dbReference type="SUPFAM" id="SSF63737">
    <property type="entry name" value="Leukotriene A4 hydrolase N-terminal domain"/>
    <property type="match status" value="1"/>
</dbReference>
<dbReference type="Proteomes" id="UP001249959">
    <property type="component" value="Unassembled WGS sequence"/>
</dbReference>
<dbReference type="EMBL" id="JAVNWW010000007">
    <property type="protein sequence ID" value="MDU0809572.1"/>
    <property type="molecule type" value="Genomic_DNA"/>
</dbReference>
<reference evidence="3 4" key="1">
    <citation type="submission" date="2023-09" db="EMBL/GenBank/DDBJ databases">
        <title>Aquirufa genomes.</title>
        <authorList>
            <person name="Pitt A."/>
        </authorList>
    </citation>
    <scope>NUCLEOTIDE SEQUENCE [LARGE SCALE GENOMIC DNA]</scope>
    <source>
        <strain evidence="3 4">LEOWEIH-7C</strain>
    </source>
</reference>
<dbReference type="GO" id="GO:0004177">
    <property type="term" value="F:aminopeptidase activity"/>
    <property type="evidence" value="ECO:0007669"/>
    <property type="project" value="UniProtKB-KW"/>
</dbReference>
<keyword evidence="4" id="KW-1185">Reference proteome</keyword>